<dbReference type="AlphaFoldDB" id="A7AU82"/>
<gene>
    <name evidence="6" type="ORF">BBOV_II005420</name>
</gene>
<comment type="caution">
    <text evidence="6">The sequence shown here is derived from an EMBL/GenBank/DDBJ whole genome shotgun (WGS) entry which is preliminary data.</text>
</comment>
<dbReference type="GO" id="GO:0016020">
    <property type="term" value="C:membrane"/>
    <property type="evidence" value="ECO:0007669"/>
    <property type="project" value="UniProtKB-SubCell"/>
</dbReference>
<accession>A7AU82</accession>
<dbReference type="InterPro" id="IPR005178">
    <property type="entry name" value="Ostalpha/TMEM184C"/>
</dbReference>
<dbReference type="VEuPathDB" id="PiroplasmaDB:BBOV_II005420"/>
<feature type="transmembrane region" description="Helical" evidence="5">
    <location>
        <begin position="12"/>
        <end position="34"/>
    </location>
</feature>
<evidence type="ECO:0000256" key="1">
    <source>
        <dbReference type="ARBA" id="ARBA00004141"/>
    </source>
</evidence>
<sequence length="423" mass="48111">MTLQGFMDSLGCLVLLWTTMSISVGMSVYLLLQHLLHYNNHRLQSYVVRIIVFMPIYGILTFLLYLFPRFVDILEMMRNIWEGLLIHSFLCLMMEYCGGESNCGEVITRDPAVIKHFWPINRIKAFSLSDDIPLNVGFVKRCRMGTMQYAFIRPSLAILSIIYRMIGIEDSLIVRLINWLSINVSVYLALYALGLFYVATRNHPGLANANCLIKCISLKMMVVFTFYQGCILSWFTTMEQHAAEEFNTVLVLLELPFFAFLLMQGYPVSEFMPVLDGALESGTAQTDVEAPPSTNEVSVTTETMAPFVLDERFLKVCSTIGINTDDVKTAITPEGREKILNNAGMALNMIDLISDAYHNYSDKYRQHSLLPQTNADDVETSVKAKAPEEKDDNFVENFAEFEKDSTKRTLEEKANTLDKLQFL</sequence>
<dbReference type="STRING" id="5865.A7AU82"/>
<evidence type="ECO:0000256" key="4">
    <source>
        <dbReference type="ARBA" id="ARBA00023136"/>
    </source>
</evidence>
<evidence type="ECO:0000313" key="7">
    <source>
        <dbReference type="Proteomes" id="UP000002173"/>
    </source>
</evidence>
<keyword evidence="2 5" id="KW-0812">Transmembrane</keyword>
<keyword evidence="3 5" id="KW-1133">Transmembrane helix</keyword>
<dbReference type="GeneID" id="5478294"/>
<dbReference type="OMA" id="KMCTIQY"/>
<evidence type="ECO:0000256" key="5">
    <source>
        <dbReference type="SAM" id="Phobius"/>
    </source>
</evidence>
<dbReference type="Pfam" id="PF03619">
    <property type="entry name" value="Solute_trans_a"/>
    <property type="match status" value="1"/>
</dbReference>
<keyword evidence="4 5" id="KW-0472">Membrane</keyword>
<dbReference type="PANTHER" id="PTHR23423">
    <property type="entry name" value="ORGANIC SOLUTE TRANSPORTER-RELATED"/>
    <property type="match status" value="1"/>
</dbReference>
<evidence type="ECO:0000256" key="3">
    <source>
        <dbReference type="ARBA" id="ARBA00022989"/>
    </source>
</evidence>
<dbReference type="SMART" id="SM01417">
    <property type="entry name" value="Solute_trans_a"/>
    <property type="match status" value="1"/>
</dbReference>
<feature type="transmembrane region" description="Helical" evidence="5">
    <location>
        <begin position="179"/>
        <end position="199"/>
    </location>
</feature>
<protein>
    <submittedName>
        <fullName evidence="6">Uncharacterized protein</fullName>
    </submittedName>
</protein>
<reference evidence="6 7" key="1">
    <citation type="journal article" date="2007" name="PLoS Pathog.">
        <title>Genome sequence of Babesia bovis and comparative analysis of apicomplexan hemoprotozoa.</title>
        <authorList>
            <person name="Brayton K.A."/>
            <person name="Lau A.O.T."/>
            <person name="Herndon D.R."/>
            <person name="Hannick L."/>
            <person name="Kappmeyer L.S."/>
            <person name="Berens S.J."/>
            <person name="Bidwell S.L."/>
            <person name="Brown W.C."/>
            <person name="Crabtree J."/>
            <person name="Fadrosh D."/>
            <person name="Feldblum T."/>
            <person name="Forberger H.A."/>
            <person name="Haas B.J."/>
            <person name="Howell J.M."/>
            <person name="Khouri H."/>
            <person name="Koo H."/>
            <person name="Mann D.J."/>
            <person name="Norimine J."/>
            <person name="Paulsen I.T."/>
            <person name="Radune D."/>
            <person name="Ren Q."/>
            <person name="Smith R.K. Jr."/>
            <person name="Suarez C.E."/>
            <person name="White O."/>
            <person name="Wortman J.R."/>
            <person name="Knowles D.P. Jr."/>
            <person name="McElwain T.F."/>
            <person name="Nene V.M."/>
        </authorList>
    </citation>
    <scope>NUCLEOTIDE SEQUENCE [LARGE SCALE GENOMIC DNA]</scope>
    <source>
        <strain evidence="6">T2Bo</strain>
    </source>
</reference>
<feature type="transmembrane region" description="Helical" evidence="5">
    <location>
        <begin position="246"/>
        <end position="263"/>
    </location>
</feature>
<reference evidence="7" key="2">
    <citation type="journal article" date="2020" name="Data Brief">
        <title>Transcriptome dataset of Babesia bovis life stages within vertebrate and invertebrate hosts.</title>
        <authorList>
            <person name="Ueti M.W."/>
            <person name="Johnson W.C."/>
            <person name="Kappmeyer L.S."/>
            <person name="Herndon D.R."/>
            <person name="Mousel M.R."/>
            <person name="Reif K.E."/>
            <person name="Taus N.S."/>
            <person name="Ifeonu O.O."/>
            <person name="Silva J.C."/>
            <person name="Suarez C.E."/>
            <person name="Brayton K.A."/>
        </authorList>
    </citation>
    <scope>NUCLEOTIDE SEQUENCE [LARGE SCALE GENOMIC DNA]</scope>
</reference>
<organism evidence="6 7">
    <name type="scientific">Babesia bovis</name>
    <dbReference type="NCBI Taxonomy" id="5865"/>
    <lineage>
        <taxon>Eukaryota</taxon>
        <taxon>Sar</taxon>
        <taxon>Alveolata</taxon>
        <taxon>Apicomplexa</taxon>
        <taxon>Aconoidasida</taxon>
        <taxon>Piroplasmida</taxon>
        <taxon>Babesiidae</taxon>
        <taxon>Babesia</taxon>
    </lineage>
</organism>
<reference evidence="7" key="3">
    <citation type="journal article" date="2021" name="Int. J. Parasitol.">
        <title>Comparative analysis of gene expression between Babesia bovis blood stages and kinetes allowed by improved genome annotation.</title>
        <authorList>
            <person name="Ueti M.W."/>
            <person name="Johnson W.C."/>
            <person name="Kappmeyer L.S."/>
            <person name="Herndon D.R."/>
            <person name="Mousel M.R."/>
            <person name="Reif K.E."/>
            <person name="Taus N.S."/>
            <person name="Ifeonu O.O."/>
            <person name="Silva J.C."/>
            <person name="Suarez C.E."/>
            <person name="Brayton K.A."/>
        </authorList>
    </citation>
    <scope>NUCLEOTIDE SEQUENCE [LARGE SCALE GENOMIC DNA]</scope>
</reference>
<evidence type="ECO:0000313" key="6">
    <source>
        <dbReference type="EMBL" id="EDO06493.1"/>
    </source>
</evidence>
<feature type="transmembrane region" description="Helical" evidence="5">
    <location>
        <begin position="150"/>
        <end position="167"/>
    </location>
</feature>
<dbReference type="EMBL" id="AAXT01000003">
    <property type="protein sequence ID" value="EDO06493.1"/>
    <property type="molecule type" value="Genomic_DNA"/>
</dbReference>
<keyword evidence="7" id="KW-1185">Reference proteome</keyword>
<proteinExistence type="predicted"/>
<dbReference type="InParanoid" id="A7AU82"/>
<name>A7AU82_BABBO</name>
<dbReference type="eggNOG" id="KOG2641">
    <property type="taxonomic scope" value="Eukaryota"/>
</dbReference>
<evidence type="ECO:0000256" key="2">
    <source>
        <dbReference type="ARBA" id="ARBA00022692"/>
    </source>
</evidence>
<feature type="transmembrane region" description="Helical" evidence="5">
    <location>
        <begin position="46"/>
        <end position="67"/>
    </location>
</feature>
<dbReference type="RefSeq" id="XP_001610061.1">
    <property type="nucleotide sequence ID" value="XM_001610011.1"/>
</dbReference>
<comment type="subcellular location">
    <subcellularLocation>
        <location evidence="1">Membrane</location>
        <topology evidence="1">Multi-pass membrane protein</topology>
    </subcellularLocation>
</comment>
<dbReference type="KEGG" id="bbo:BBOV_II005420"/>
<dbReference type="Proteomes" id="UP000002173">
    <property type="component" value="Unassembled WGS sequence"/>
</dbReference>